<dbReference type="Proteomes" id="UP000316213">
    <property type="component" value="Unassembled WGS sequence"/>
</dbReference>
<sequence>MSTAPKPFLTPERYLAQERKAAFKSQYYQGESFAMGGASREHNLSIAGSMTDAF</sequence>
<evidence type="ECO:0000313" key="1">
    <source>
        <dbReference type="EMBL" id="TWT97530.1"/>
    </source>
</evidence>
<evidence type="ECO:0008006" key="3">
    <source>
        <dbReference type="Google" id="ProtNLM"/>
    </source>
</evidence>
<organism evidence="1 2">
    <name type="scientific">Neorhodopirellula pilleata</name>
    <dbReference type="NCBI Taxonomy" id="2714738"/>
    <lineage>
        <taxon>Bacteria</taxon>
        <taxon>Pseudomonadati</taxon>
        <taxon>Planctomycetota</taxon>
        <taxon>Planctomycetia</taxon>
        <taxon>Pirellulales</taxon>
        <taxon>Pirellulaceae</taxon>
        <taxon>Neorhodopirellula</taxon>
    </lineage>
</organism>
<comment type="caution">
    <text evidence="1">The sequence shown here is derived from an EMBL/GenBank/DDBJ whole genome shotgun (WGS) entry which is preliminary data.</text>
</comment>
<keyword evidence="2" id="KW-1185">Reference proteome</keyword>
<name>A0A5C6ADL1_9BACT</name>
<protein>
    <recommendedName>
        <fullName evidence="3">Uma2 family endonuclease</fullName>
    </recommendedName>
</protein>
<dbReference type="EMBL" id="SJPM01000004">
    <property type="protein sequence ID" value="TWT97530.1"/>
    <property type="molecule type" value="Genomic_DNA"/>
</dbReference>
<reference evidence="1 2" key="1">
    <citation type="submission" date="2019-02" db="EMBL/GenBank/DDBJ databases">
        <title>Deep-cultivation of Planctomycetes and their phenomic and genomic characterization uncovers novel biology.</title>
        <authorList>
            <person name="Wiegand S."/>
            <person name="Jogler M."/>
            <person name="Boedeker C."/>
            <person name="Pinto D."/>
            <person name="Vollmers J."/>
            <person name="Rivas-Marin E."/>
            <person name="Kohn T."/>
            <person name="Peeters S.H."/>
            <person name="Heuer A."/>
            <person name="Rast P."/>
            <person name="Oberbeckmann S."/>
            <person name="Bunk B."/>
            <person name="Jeske O."/>
            <person name="Meyerdierks A."/>
            <person name="Storesund J.E."/>
            <person name="Kallscheuer N."/>
            <person name="Luecker S."/>
            <person name="Lage O.M."/>
            <person name="Pohl T."/>
            <person name="Merkel B.J."/>
            <person name="Hornburger P."/>
            <person name="Mueller R.-W."/>
            <person name="Bruemmer F."/>
            <person name="Labrenz M."/>
            <person name="Spormann A.M."/>
            <person name="Op Den Camp H."/>
            <person name="Overmann J."/>
            <person name="Amann R."/>
            <person name="Jetten M.S.M."/>
            <person name="Mascher T."/>
            <person name="Medema M.H."/>
            <person name="Devos D.P."/>
            <person name="Kaster A.-K."/>
            <person name="Ovreas L."/>
            <person name="Rohde M."/>
            <person name="Galperin M.Y."/>
            <person name="Jogler C."/>
        </authorList>
    </citation>
    <scope>NUCLEOTIDE SEQUENCE [LARGE SCALE GENOMIC DNA]</scope>
    <source>
        <strain evidence="1 2">Pla100</strain>
    </source>
</reference>
<accession>A0A5C6ADL1</accession>
<gene>
    <name evidence="1" type="ORF">Pla100_26840</name>
</gene>
<dbReference type="AlphaFoldDB" id="A0A5C6ADL1"/>
<proteinExistence type="predicted"/>
<dbReference type="RefSeq" id="WP_197167899.1">
    <property type="nucleotide sequence ID" value="NZ_SJPM01000004.1"/>
</dbReference>
<evidence type="ECO:0000313" key="2">
    <source>
        <dbReference type="Proteomes" id="UP000316213"/>
    </source>
</evidence>